<feature type="compositionally biased region" description="Polar residues" evidence="7">
    <location>
        <begin position="145"/>
        <end position="160"/>
    </location>
</feature>
<protein>
    <submittedName>
        <fullName evidence="11">Tudor domain-containing protein 1-like protein</fullName>
    </submittedName>
</protein>
<evidence type="ECO:0000256" key="6">
    <source>
        <dbReference type="PROSITE-ProRule" id="PRU00176"/>
    </source>
</evidence>
<dbReference type="Gene3D" id="2.40.50.90">
    <property type="match status" value="1"/>
</dbReference>
<keyword evidence="4 6" id="KW-0694">RNA-binding</keyword>
<dbReference type="PROSITE" id="PS50102">
    <property type="entry name" value="RRM"/>
    <property type="match status" value="1"/>
</dbReference>
<dbReference type="SUPFAM" id="SSF54928">
    <property type="entry name" value="RNA-binding domain, RBD"/>
    <property type="match status" value="1"/>
</dbReference>
<dbReference type="InterPro" id="IPR035437">
    <property type="entry name" value="SNase_OB-fold_sf"/>
</dbReference>
<dbReference type="GO" id="GO:0008270">
    <property type="term" value="F:zinc ion binding"/>
    <property type="evidence" value="ECO:0007669"/>
    <property type="project" value="UniProtKB-KW"/>
</dbReference>
<dbReference type="GO" id="GO:0043186">
    <property type="term" value="C:P granule"/>
    <property type="evidence" value="ECO:0007669"/>
    <property type="project" value="TreeGrafter"/>
</dbReference>
<dbReference type="AlphaFoldDB" id="A0A3S3NYC7"/>
<keyword evidence="2 5" id="KW-0863">Zinc-finger</keyword>
<evidence type="ECO:0000256" key="2">
    <source>
        <dbReference type="ARBA" id="ARBA00022771"/>
    </source>
</evidence>
<feature type="compositionally biased region" description="Basic and acidic residues" evidence="7">
    <location>
        <begin position="588"/>
        <end position="609"/>
    </location>
</feature>
<dbReference type="GO" id="GO:0007283">
    <property type="term" value="P:spermatogenesis"/>
    <property type="evidence" value="ECO:0007669"/>
    <property type="project" value="TreeGrafter"/>
</dbReference>
<dbReference type="GO" id="GO:0034587">
    <property type="term" value="P:piRNA processing"/>
    <property type="evidence" value="ECO:0007669"/>
    <property type="project" value="TreeGrafter"/>
</dbReference>
<dbReference type="PANTHER" id="PTHR22948:SF29">
    <property type="entry name" value="FI02030P-RELATED"/>
    <property type="match status" value="1"/>
</dbReference>
<dbReference type="Proteomes" id="UP000285301">
    <property type="component" value="Unassembled WGS sequence"/>
</dbReference>
<dbReference type="InterPro" id="IPR012677">
    <property type="entry name" value="Nucleotide-bd_a/b_plait_sf"/>
</dbReference>
<feature type="compositionally biased region" description="Polar residues" evidence="7">
    <location>
        <begin position="575"/>
        <end position="585"/>
    </location>
</feature>
<gene>
    <name evidence="11" type="ORF">B4U79_17783</name>
</gene>
<dbReference type="EMBL" id="NCKU01003023">
    <property type="protein sequence ID" value="RWS08329.1"/>
    <property type="molecule type" value="Genomic_DNA"/>
</dbReference>
<evidence type="ECO:0000313" key="11">
    <source>
        <dbReference type="EMBL" id="RWS08329.1"/>
    </source>
</evidence>
<dbReference type="CDD" id="cd20379">
    <property type="entry name" value="Tudor_dTUD-like"/>
    <property type="match status" value="3"/>
</dbReference>
<dbReference type="Pfam" id="PF00567">
    <property type="entry name" value="TUDOR"/>
    <property type="match status" value="3"/>
</dbReference>
<dbReference type="OrthoDB" id="6497946at2759"/>
<dbReference type="SUPFAM" id="SSF144232">
    <property type="entry name" value="HIT/MYND zinc finger-like"/>
    <property type="match status" value="1"/>
</dbReference>
<evidence type="ECO:0000256" key="4">
    <source>
        <dbReference type="ARBA" id="ARBA00022884"/>
    </source>
</evidence>
<proteinExistence type="predicted"/>
<dbReference type="SUPFAM" id="SSF63748">
    <property type="entry name" value="Tudor/PWWP/MBT"/>
    <property type="match status" value="3"/>
</dbReference>
<evidence type="ECO:0000256" key="1">
    <source>
        <dbReference type="ARBA" id="ARBA00022723"/>
    </source>
</evidence>
<dbReference type="PROSITE" id="PS50304">
    <property type="entry name" value="TUDOR"/>
    <property type="match status" value="2"/>
</dbReference>
<feature type="compositionally biased region" description="Basic and acidic residues" evidence="7">
    <location>
        <begin position="161"/>
        <end position="175"/>
    </location>
</feature>
<comment type="caution">
    <text evidence="11">The sequence shown here is derived from an EMBL/GenBank/DDBJ whole genome shotgun (WGS) entry which is preliminary data.</text>
</comment>
<accession>A0A3S3NYC7</accession>
<dbReference type="Gene3D" id="6.10.140.2220">
    <property type="match status" value="1"/>
</dbReference>
<reference evidence="11 12" key="1">
    <citation type="journal article" date="2018" name="Gigascience">
        <title>Genomes of trombidid mites reveal novel predicted allergens and laterally-transferred genes associated with secondary metabolism.</title>
        <authorList>
            <person name="Dong X."/>
            <person name="Chaisiri K."/>
            <person name="Xia D."/>
            <person name="Armstrong S.D."/>
            <person name="Fang Y."/>
            <person name="Donnelly M.J."/>
            <person name="Kadowaki T."/>
            <person name="McGarry J.W."/>
            <person name="Darby A.C."/>
            <person name="Makepeace B.L."/>
        </authorList>
    </citation>
    <scope>NUCLEOTIDE SEQUENCE [LARGE SCALE GENOMIC DNA]</scope>
    <source>
        <strain evidence="11">UoL-WK</strain>
    </source>
</reference>
<keyword evidence="12" id="KW-1185">Reference proteome</keyword>
<evidence type="ECO:0000259" key="10">
    <source>
        <dbReference type="PROSITE" id="PS50865"/>
    </source>
</evidence>
<evidence type="ECO:0000259" key="8">
    <source>
        <dbReference type="PROSITE" id="PS50102"/>
    </source>
</evidence>
<organism evidence="11 12">
    <name type="scientific">Dinothrombium tinctorium</name>
    <dbReference type="NCBI Taxonomy" id="1965070"/>
    <lineage>
        <taxon>Eukaryota</taxon>
        <taxon>Metazoa</taxon>
        <taxon>Ecdysozoa</taxon>
        <taxon>Arthropoda</taxon>
        <taxon>Chelicerata</taxon>
        <taxon>Arachnida</taxon>
        <taxon>Acari</taxon>
        <taxon>Acariformes</taxon>
        <taxon>Trombidiformes</taxon>
        <taxon>Prostigmata</taxon>
        <taxon>Anystina</taxon>
        <taxon>Parasitengona</taxon>
        <taxon>Trombidioidea</taxon>
        <taxon>Trombidiidae</taxon>
        <taxon>Dinothrombium</taxon>
    </lineage>
</organism>
<dbReference type="InterPro" id="IPR002893">
    <property type="entry name" value="Znf_MYND"/>
</dbReference>
<dbReference type="CDD" id="cd00590">
    <property type="entry name" value="RRM_SF"/>
    <property type="match status" value="1"/>
</dbReference>
<feature type="domain" description="Tudor" evidence="9">
    <location>
        <begin position="873"/>
        <end position="931"/>
    </location>
</feature>
<dbReference type="InterPro" id="IPR002999">
    <property type="entry name" value="Tudor"/>
</dbReference>
<keyword evidence="1" id="KW-0479">Metal-binding</keyword>
<dbReference type="SMART" id="SM00333">
    <property type="entry name" value="TUDOR"/>
    <property type="match status" value="3"/>
</dbReference>
<dbReference type="InterPro" id="IPR035979">
    <property type="entry name" value="RBD_domain_sf"/>
</dbReference>
<feature type="region of interest" description="Disordered" evidence="7">
    <location>
        <begin position="319"/>
        <end position="340"/>
    </location>
</feature>
<feature type="compositionally biased region" description="Polar residues" evidence="7">
    <location>
        <begin position="324"/>
        <end position="340"/>
    </location>
</feature>
<evidence type="ECO:0000259" key="9">
    <source>
        <dbReference type="PROSITE" id="PS50304"/>
    </source>
</evidence>
<evidence type="ECO:0000256" key="7">
    <source>
        <dbReference type="SAM" id="MobiDB-lite"/>
    </source>
</evidence>
<name>A0A3S3NYC7_9ACAR</name>
<dbReference type="Gene3D" id="3.30.70.330">
    <property type="match status" value="1"/>
</dbReference>
<feature type="domain" description="MYND-type" evidence="10">
    <location>
        <begin position="262"/>
        <end position="301"/>
    </location>
</feature>
<dbReference type="GO" id="GO:0030719">
    <property type="term" value="P:P granule organization"/>
    <property type="evidence" value="ECO:0007669"/>
    <property type="project" value="TreeGrafter"/>
</dbReference>
<dbReference type="InterPro" id="IPR000504">
    <property type="entry name" value="RRM_dom"/>
</dbReference>
<feature type="region of interest" description="Disordered" evidence="7">
    <location>
        <begin position="137"/>
        <end position="179"/>
    </location>
</feature>
<evidence type="ECO:0000256" key="3">
    <source>
        <dbReference type="ARBA" id="ARBA00022833"/>
    </source>
</evidence>
<feature type="non-terminal residue" evidence="11">
    <location>
        <position position="981"/>
    </location>
</feature>
<dbReference type="PANTHER" id="PTHR22948">
    <property type="entry name" value="TUDOR DOMAIN CONTAINING PROTEIN"/>
    <property type="match status" value="1"/>
</dbReference>
<feature type="domain" description="Tudor" evidence="9">
    <location>
        <begin position="441"/>
        <end position="499"/>
    </location>
</feature>
<keyword evidence="3" id="KW-0862">Zinc</keyword>
<evidence type="ECO:0000256" key="5">
    <source>
        <dbReference type="PROSITE-ProRule" id="PRU00134"/>
    </source>
</evidence>
<sequence>MALEDLTWDINPMEADYYAFNLNSYDKRAGVNLQSGKLDARQKHEDQGYDPLNLYIWRIPSEMTEIGLRNAMISLGCPRPNNVRVLRPKSMNNARENFSYGFADFETPREASEALQALDKRPPFYFRVKYANKIGNKERSERTSGTDFNINVATKQNADSNDWRENINSDDDKPVHTNSINANTLTSIEASKNSTSNKPKEDSSFFAKVKQSNKLIQFFETRNQRCSTCSRSDFVDHLHAIVDDNCVINPNESVPGLLDISCSSCGKRDTNGFKLCMRCHKAFYCDKKCQIAHWLNHKKQCLKELVETAEEILKDRQTNKNEGSDNISTMLPNSAKSSDSNIHKVNKESVEFVNNQENIAVHLGRKYKEIDLNTSSNQIDEKKVKEKSLKIGDVFAFFLTFGSSPDNFFMQKTEDVGLACSMSRILCDECSKMPVWEDAIKLKVGHYCAAFFEADGFWYRAKVLEKSGENFHVEFVDFGNDGFVNISNLRPLPASLYDFPILAIHCKIRGISPIGMEWSSAALEDFNLVTDRKDFNECHILDRDDNGVYLVDLFGPEQSLSEYLIRNKHAFRPSTQCEESRNQQMALEKQKSRSNERSIDENIQKRDEGEPPNIPSYIESLKNGKTISAMITTVHDSKNFKFCLLFDVQSYCDISGRLEMHFKKAFLTHSKHYERLTNAKVGKIVAIQSSDEEWHRALIMKLNEDGCFVCLLIDSGIIETVDSVYKLPEECFATPSLFGLAKVIIPFSKSAFKQLEYEDPIEVSICVTSFKGNQVYAKMNVTKHNINCHVSIKSYLNAYKEMLTTFESELEQASVDELFVKLPRAAIKDGKLLVLYQDPEDEWIIYGISNFDVVEQLVKKMEKEVARGRPIISPKVGMYCLAKCETDAEWYRAMIVEIGKESCKVYFLDFGDYGQVVNSDLKTIEDDYSPNTLPSQAIKCIVEEEHRSPEAMKKINASKNDGECLNVTELKSENFHVVIML</sequence>
<feature type="region of interest" description="Disordered" evidence="7">
    <location>
        <begin position="575"/>
        <end position="614"/>
    </location>
</feature>
<dbReference type="STRING" id="1965070.A0A3S3NYC7"/>
<dbReference type="PROSITE" id="PS01360">
    <property type="entry name" value="ZF_MYND_1"/>
    <property type="match status" value="1"/>
</dbReference>
<evidence type="ECO:0000313" key="12">
    <source>
        <dbReference type="Proteomes" id="UP000285301"/>
    </source>
</evidence>
<dbReference type="PROSITE" id="PS50865">
    <property type="entry name" value="ZF_MYND_2"/>
    <property type="match status" value="1"/>
</dbReference>
<dbReference type="FunFam" id="2.30.30.140:FF:000018">
    <property type="entry name" value="Serine/threonine-protein kinase 31"/>
    <property type="match status" value="1"/>
</dbReference>
<dbReference type="InterPro" id="IPR050621">
    <property type="entry name" value="Tudor_domain_containing"/>
</dbReference>
<dbReference type="Gene3D" id="2.30.30.140">
    <property type="match status" value="3"/>
</dbReference>
<dbReference type="Pfam" id="PF01753">
    <property type="entry name" value="zf-MYND"/>
    <property type="match status" value="1"/>
</dbReference>
<feature type="domain" description="RRM" evidence="8">
    <location>
        <begin position="52"/>
        <end position="133"/>
    </location>
</feature>
<dbReference type="GO" id="GO:0003723">
    <property type="term" value="F:RNA binding"/>
    <property type="evidence" value="ECO:0007669"/>
    <property type="project" value="UniProtKB-UniRule"/>
</dbReference>